<evidence type="ECO:0008006" key="4">
    <source>
        <dbReference type="Google" id="ProtNLM"/>
    </source>
</evidence>
<accession>A0A0A6RM80</accession>
<evidence type="ECO:0000256" key="1">
    <source>
        <dbReference type="SAM" id="SignalP"/>
    </source>
</evidence>
<protein>
    <recommendedName>
        <fullName evidence="4">Secreted protein</fullName>
    </recommendedName>
</protein>
<feature type="signal peptide" evidence="1">
    <location>
        <begin position="1"/>
        <end position="22"/>
    </location>
</feature>
<keyword evidence="1" id="KW-0732">Signal</keyword>
<dbReference type="AlphaFoldDB" id="A0A0A6RM80"/>
<keyword evidence="3" id="KW-1185">Reference proteome</keyword>
<feature type="chain" id="PRO_5002020871" description="Secreted protein" evidence="1">
    <location>
        <begin position="23"/>
        <end position="221"/>
    </location>
</feature>
<evidence type="ECO:0000313" key="2">
    <source>
        <dbReference type="EMBL" id="KHD04916.1"/>
    </source>
</evidence>
<reference evidence="2 3" key="1">
    <citation type="journal article" date="2016" name="Front. Microbiol.">
        <title>Single-Cell (Meta-)Genomics of a Dimorphic Candidatus Thiomargarita nelsonii Reveals Genomic Plasticity.</title>
        <authorList>
            <person name="Flood B.E."/>
            <person name="Fliss P."/>
            <person name="Jones D.S."/>
            <person name="Dick G.J."/>
            <person name="Jain S."/>
            <person name="Kaster A.K."/>
            <person name="Winkel M."/>
            <person name="Mussmann M."/>
            <person name="Bailey J."/>
        </authorList>
    </citation>
    <scope>NUCLEOTIDE SEQUENCE [LARGE SCALE GENOMIC DNA]</scope>
    <source>
        <strain evidence="2">Hydrate Ridge</strain>
    </source>
</reference>
<name>A0A0A6RM80_9GAMM</name>
<proteinExistence type="predicted"/>
<evidence type="ECO:0000313" key="3">
    <source>
        <dbReference type="Proteomes" id="UP000030428"/>
    </source>
</evidence>
<dbReference type="Proteomes" id="UP000030428">
    <property type="component" value="Unassembled WGS sequence"/>
</dbReference>
<gene>
    <name evidence="2" type="ORF">PN36_20665</name>
</gene>
<sequence>MSRTKMTLVGFILSSLSIVAGAAVTDTEWKFGTECLEAAGLPPHNLLCLAVDKNKRKSIMRAGFMIGTKTRQTWCSLVDKLGLRASADDALYKEGMADNEDYDRAFQRAGEVVQCLTDKVFTDYNQWGLLATHMYYCGELDSHGDCIAAVKLAKELRGKEPECKATGSLWRWTQGSDFMRLSLDSIYKKHCVVKATKMQTYCETIIKDKTQCQSLYGTTEK</sequence>
<organism evidence="2 3">
    <name type="scientific">Candidatus Thiomargarita nelsonii</name>
    <dbReference type="NCBI Taxonomy" id="1003181"/>
    <lineage>
        <taxon>Bacteria</taxon>
        <taxon>Pseudomonadati</taxon>
        <taxon>Pseudomonadota</taxon>
        <taxon>Gammaproteobacteria</taxon>
        <taxon>Thiotrichales</taxon>
        <taxon>Thiotrichaceae</taxon>
        <taxon>Thiomargarita</taxon>
    </lineage>
</organism>
<dbReference type="EMBL" id="JSZA02000090">
    <property type="protein sequence ID" value="KHD04916.1"/>
    <property type="molecule type" value="Genomic_DNA"/>
</dbReference>
<comment type="caution">
    <text evidence="2">The sequence shown here is derived from an EMBL/GenBank/DDBJ whole genome shotgun (WGS) entry which is preliminary data.</text>
</comment>